<dbReference type="Pfam" id="PF00535">
    <property type="entry name" value="Glycos_transf_2"/>
    <property type="match status" value="1"/>
</dbReference>
<keyword evidence="1" id="KW-0472">Membrane</keyword>
<dbReference type="EMBL" id="JADOBH010000001">
    <property type="protein sequence ID" value="MBF7954434.1"/>
    <property type="molecule type" value="Genomic_DNA"/>
</dbReference>
<dbReference type="InterPro" id="IPR029044">
    <property type="entry name" value="Nucleotide-diphossugar_trans"/>
</dbReference>
<keyword evidence="4" id="KW-1185">Reference proteome</keyword>
<keyword evidence="1" id="KW-0812">Transmembrane</keyword>
<evidence type="ECO:0000256" key="1">
    <source>
        <dbReference type="SAM" id="Phobius"/>
    </source>
</evidence>
<sequence length="317" mass="36426">MKNIDVLLATYCGEKFVKEQIVSVLKNFERVPQYNARIIISDDGSTDNTINIINESFWRDKRVIIANDKRLGGVKHNFNFLINNTDADYVFFCDQDDVWLPEKISTFMAAFSAESNDKIPLLVHSDLCVTDGELNPIHPSMFEYQKINKTPSFENIVVSNSITGCVAAINKPLLSLIQHSRVSESIMHDWYAGLIAAAFGRIVFIPQSLILYRQHGSNQVGAQKFTLRKIFDPSFYMKTFHSIKLTRLQAIVFLDDFSQTLDTHKHKALESYISSFDKGFLLRLRMCFFRGFTKYGASRTCAFIFFYVFLGYKIIHI</sequence>
<feature type="domain" description="Glycosyltransferase 2-like" evidence="2">
    <location>
        <begin position="6"/>
        <end position="116"/>
    </location>
</feature>
<reference evidence="3 4" key="1">
    <citation type="submission" date="2020-11" db="EMBL/GenBank/DDBJ databases">
        <title>Taxonomic investigation of Rahnella spp.</title>
        <authorList>
            <person name="Lee S.D."/>
        </authorList>
    </citation>
    <scope>NUCLEOTIDE SEQUENCE [LARGE SCALE GENOMIC DNA]</scope>
    <source>
        <strain evidence="3 4">SAP-10</strain>
    </source>
</reference>
<dbReference type="RefSeq" id="WP_195816693.1">
    <property type="nucleotide sequence ID" value="NZ_CBCSED010000004.1"/>
</dbReference>
<proteinExistence type="predicted"/>
<dbReference type="PANTHER" id="PTHR22916">
    <property type="entry name" value="GLYCOSYLTRANSFERASE"/>
    <property type="match status" value="1"/>
</dbReference>
<evidence type="ECO:0000313" key="4">
    <source>
        <dbReference type="Proteomes" id="UP000600307"/>
    </source>
</evidence>
<evidence type="ECO:0000259" key="2">
    <source>
        <dbReference type="Pfam" id="PF00535"/>
    </source>
</evidence>
<keyword evidence="1" id="KW-1133">Transmembrane helix</keyword>
<dbReference type="CDD" id="cd04196">
    <property type="entry name" value="GT_2_like_d"/>
    <property type="match status" value="1"/>
</dbReference>
<name>A0ABS0DKK8_9GAMM</name>
<protein>
    <submittedName>
        <fullName evidence="3">Glycosyltransferase family 2 protein</fullName>
    </submittedName>
</protein>
<comment type="caution">
    <text evidence="3">The sequence shown here is derived from an EMBL/GenBank/DDBJ whole genome shotgun (WGS) entry which is preliminary data.</text>
</comment>
<dbReference type="Gene3D" id="3.90.550.10">
    <property type="entry name" value="Spore Coat Polysaccharide Biosynthesis Protein SpsA, Chain A"/>
    <property type="match status" value="1"/>
</dbReference>
<dbReference type="SUPFAM" id="SSF53448">
    <property type="entry name" value="Nucleotide-diphospho-sugar transferases"/>
    <property type="match status" value="1"/>
</dbReference>
<dbReference type="PANTHER" id="PTHR22916:SF3">
    <property type="entry name" value="UDP-GLCNAC:BETAGAL BETA-1,3-N-ACETYLGLUCOSAMINYLTRANSFERASE-LIKE PROTEIN 1"/>
    <property type="match status" value="1"/>
</dbReference>
<dbReference type="Proteomes" id="UP000600307">
    <property type="component" value="Unassembled WGS sequence"/>
</dbReference>
<accession>A0ABS0DKK8</accession>
<feature type="transmembrane region" description="Helical" evidence="1">
    <location>
        <begin position="295"/>
        <end position="315"/>
    </location>
</feature>
<evidence type="ECO:0000313" key="3">
    <source>
        <dbReference type="EMBL" id="MBF7954434.1"/>
    </source>
</evidence>
<dbReference type="InterPro" id="IPR001173">
    <property type="entry name" value="Glyco_trans_2-like"/>
</dbReference>
<gene>
    <name evidence="3" type="ORF">IV431_02555</name>
</gene>
<organism evidence="3 4">
    <name type="scientific">Rahnella victoriana</name>
    <dbReference type="NCBI Taxonomy" id="1510570"/>
    <lineage>
        <taxon>Bacteria</taxon>
        <taxon>Pseudomonadati</taxon>
        <taxon>Pseudomonadota</taxon>
        <taxon>Gammaproteobacteria</taxon>
        <taxon>Enterobacterales</taxon>
        <taxon>Yersiniaceae</taxon>
        <taxon>Rahnella</taxon>
    </lineage>
</organism>